<gene>
    <name evidence="5" type="primary">CCDC18</name>
</gene>
<dbReference type="Proteomes" id="UP000694545">
    <property type="component" value="Unplaced"/>
</dbReference>
<feature type="coiled-coil region" evidence="4">
    <location>
        <begin position="105"/>
        <end position="132"/>
    </location>
</feature>
<sequence length="1424" mass="166078">MEPYLWDFHNHEDEEDLLANVVVLRNKLKKTERHLQDLGEELCSTNSDNNSDISIHDGELEILTMEDLVDPIELQNCSAHTVNKMSWCNKNSSSKPRNKSYSSFDKSMEEENELLRDKLNIVRQKNASLTSQNHHLMSEIETINFELNQAKARVSFLESALGTHSVSIPMLEDHIANLEAEVQARNNVLIETEDKLKQSQKMVMEKEYALQMLKEEYKQMKLGLIEKSKQGKRTEQQRNEALYNAEELTRTFKKYKEKITDKLEKVQVEEQILERNLMSCVKEKEKLNTKCENYKSELENLREKLRQLVEENFIGKENLQCVEAKSSEMELLLKDSQQKTQMLESRLQDQDAVLKEKNALMKENADLKAQIAEQNNNLKLCHQEIENSKIELKTLENIISQLSQSSSKEANYLKHHSNEALCTNCCESAGSLVEELRHKLKMKESTIQKLQAEHMASKIGQGFFEENEGQELHGLETEPVKLNGNQTERECQQLEFIGQQFEKEKQSLIRQLDELRSKLERTEEENSFLKTDMAQRTSHFQALQEELLEKASKSSSLERAMARKSSQLSALEKQLEEKTIAYTNAAAKKTELEQILLETNSQIHTLERRINEEHEHFSVILEKTKIINLEQHKEMEKQIELLQAQLETKNQQFLQQENTMSILQQELICKQRQLESLDRLLIESQEEMEKQKTKKDEALKTLQGQHTEETIKVKQLQTALDIYKEDLALYLRRLEENKILFEKQLQKKSEEVQHLQKEIKLKNDNLQSTAEQNFLLQQTLQQQQQMLHEETIRNSELEDSQTKLQKQVAKLEQDLQKQKENLEEELKKTTEKLHLASEETDLKRQKVMELTGTIRQIKIEMDQCKDELIDMEKELVHLRRDGHSKALKLGHLEMTLEQKVSELHKKTNQVKELEDKLLVSETKQKDAVQQVETLETDLQSASEELKSALRQQQELQDMLQKAQMSLEEKYAAIQELTEELRECKDELEDKKQELLDMDKALKERNWDLKQRAVQLTQLDMSIREHKGEMEQRIITLEASLEKAELQITEFNKQIENLENKLQHSKDELHEKEFKILQQDQEINCLKKETERKVQRISDIEKKMKEQENYIAEQYKEVLDLGQQLRLEREQMKRIHVDLLESRRLQAQAQRDVERISLELEEMNHLAHEKESHANVLAEQLGACQARETQLEARMEAEAKRLSTEIHLLKQSYMSEKLSHETQQTKWKQSLSASHHVHEQLQQVKLELDDAQSTVHNLQQQLQSRNEMIQAANEALLLKESEVTRLQTRIAGHERTQGIKQLSGPPNLSTCQWLDQELDFAKNSQISCSAPRKLGRSTSNNNLNVKDNGKVFDQNKIFTLESSVISGKLKGLTHASPKNPNESSFDPLTHIVDEDSTCDSDDFHTLSGMLKYINREVKNSESSSS</sequence>
<dbReference type="Ensembl" id="ENSVKKT00000002848.1">
    <property type="protein sequence ID" value="ENSVKKP00000002772.1"/>
    <property type="gene ID" value="ENSVKKG00000002179.1"/>
</dbReference>
<keyword evidence="6" id="KW-1185">Reference proteome</keyword>
<feature type="coiled-coil region" evidence="4">
    <location>
        <begin position="350"/>
        <end position="405"/>
    </location>
</feature>
<evidence type="ECO:0000313" key="6">
    <source>
        <dbReference type="Proteomes" id="UP000694545"/>
    </source>
</evidence>
<feature type="coiled-coil region" evidence="4">
    <location>
        <begin position="1240"/>
        <end position="1274"/>
    </location>
</feature>
<dbReference type="OrthoDB" id="2160759at2759"/>
<proteinExistence type="predicted"/>
<feature type="coiled-coil region" evidence="4">
    <location>
        <begin position="175"/>
        <end position="318"/>
    </location>
</feature>
<keyword evidence="2" id="KW-0963">Cytoplasm</keyword>
<evidence type="ECO:0000256" key="1">
    <source>
        <dbReference type="ARBA" id="ARBA00004496"/>
    </source>
</evidence>
<evidence type="ECO:0000256" key="3">
    <source>
        <dbReference type="ARBA" id="ARBA00023054"/>
    </source>
</evidence>
<dbReference type="PANTHER" id="PTHR18875">
    <property type="entry name" value="SARCOMA ANTIGEN NY-SAR-24/CYTOSKELETAL PROTEIN SOJO"/>
    <property type="match status" value="1"/>
</dbReference>
<reference evidence="5" key="2">
    <citation type="submission" date="2025-09" db="UniProtKB">
        <authorList>
            <consortium name="Ensembl"/>
        </authorList>
    </citation>
    <scope>IDENTIFICATION</scope>
</reference>
<evidence type="ECO:0000256" key="2">
    <source>
        <dbReference type="ARBA" id="ARBA00022490"/>
    </source>
</evidence>
<dbReference type="OMA" id="SKQPWES"/>
<keyword evidence="3 4" id="KW-0175">Coiled coil</keyword>
<evidence type="ECO:0000313" key="5">
    <source>
        <dbReference type="Ensembl" id="ENSVKKP00000002772.1"/>
    </source>
</evidence>
<dbReference type="RefSeq" id="XP_044288511.1">
    <property type="nucleotide sequence ID" value="XM_044432576.1"/>
</dbReference>
<dbReference type="CTD" id="343099"/>
<name>A0A8D2KRX2_VARKO</name>
<dbReference type="KEGG" id="vko:123024612"/>
<comment type="subcellular location">
    <subcellularLocation>
        <location evidence="1">Cytoplasm</location>
    </subcellularLocation>
</comment>
<dbReference type="GO" id="GO:0005737">
    <property type="term" value="C:cytoplasm"/>
    <property type="evidence" value="ECO:0007669"/>
    <property type="project" value="UniProtKB-SubCell"/>
</dbReference>
<dbReference type="RefSeq" id="XP_044288512.1">
    <property type="nucleotide sequence ID" value="XM_044432577.1"/>
</dbReference>
<reference evidence="5" key="1">
    <citation type="submission" date="2025-08" db="UniProtKB">
        <authorList>
            <consortium name="Ensembl"/>
        </authorList>
    </citation>
    <scope>IDENTIFICATION</scope>
</reference>
<dbReference type="RefSeq" id="XP_044288509.1">
    <property type="nucleotide sequence ID" value="XM_044432574.1"/>
</dbReference>
<protein>
    <submittedName>
        <fullName evidence="5">Coiled-coil domain containing 18</fullName>
    </submittedName>
</protein>
<organism evidence="5 6">
    <name type="scientific">Varanus komodoensis</name>
    <name type="common">Komodo dragon</name>
    <dbReference type="NCBI Taxonomy" id="61221"/>
    <lineage>
        <taxon>Eukaryota</taxon>
        <taxon>Metazoa</taxon>
        <taxon>Chordata</taxon>
        <taxon>Craniata</taxon>
        <taxon>Vertebrata</taxon>
        <taxon>Euteleostomi</taxon>
        <taxon>Lepidosauria</taxon>
        <taxon>Squamata</taxon>
        <taxon>Bifurcata</taxon>
        <taxon>Unidentata</taxon>
        <taxon>Episquamata</taxon>
        <taxon>Toxicofera</taxon>
        <taxon>Anguimorpha</taxon>
        <taxon>Paleoanguimorpha</taxon>
        <taxon>Varanoidea</taxon>
        <taxon>Varanidae</taxon>
        <taxon>Varanus</taxon>
    </lineage>
</organism>
<dbReference type="GeneID" id="123024612"/>
<feature type="coiled-coil region" evidence="4">
    <location>
        <begin position="498"/>
        <end position="1116"/>
    </location>
</feature>
<evidence type="ECO:0000256" key="4">
    <source>
        <dbReference type="SAM" id="Coils"/>
    </source>
</evidence>
<dbReference type="PANTHER" id="PTHR18875:SF8">
    <property type="entry name" value="COILED-COIL DOMAIN-CONTAINING PROTEIN 18"/>
    <property type="match status" value="1"/>
</dbReference>
<accession>A0A8D2KRX2</accession>
<dbReference type="RefSeq" id="XP_044288510.1">
    <property type="nucleotide sequence ID" value="XM_044432575.1"/>
</dbReference>